<dbReference type="OrthoDB" id="15544at2"/>
<dbReference type="Proteomes" id="UP000322521">
    <property type="component" value="Unassembled WGS sequence"/>
</dbReference>
<keyword evidence="2" id="KW-1133">Transmembrane helix</keyword>
<dbReference type="RefSeq" id="WP_086715001.1">
    <property type="nucleotide sequence ID" value="NZ_AP025494.1"/>
</dbReference>
<evidence type="ECO:0008006" key="5">
    <source>
        <dbReference type="Google" id="ProtNLM"/>
    </source>
</evidence>
<reference evidence="3 4" key="1">
    <citation type="submission" date="2019-09" db="EMBL/GenBank/DDBJ databases">
        <title>Draft genome sequence of various Type strains from the CCUG.</title>
        <authorList>
            <person name="Pineiro-Iglesias B."/>
            <person name="Tunovic T."/>
            <person name="Unosson C."/>
            <person name="Inganas E."/>
            <person name="Ohlen M."/>
            <person name="Cardew S."/>
            <person name="Jensie-Markopoulos S."/>
            <person name="Salva-Serra F."/>
            <person name="Jaen-Luchoro D."/>
            <person name="Karlsson R."/>
            <person name="Svensson-Stadler L."/>
            <person name="Chun J."/>
            <person name="Moore E."/>
        </authorList>
    </citation>
    <scope>NUCLEOTIDE SEQUENCE [LARGE SCALE GENOMIC DNA]</scope>
    <source>
        <strain evidence="3 4">CCUG 56969T</strain>
    </source>
</reference>
<keyword evidence="4" id="KW-1185">Reference proteome</keyword>
<feature type="transmembrane region" description="Helical" evidence="2">
    <location>
        <begin position="15"/>
        <end position="35"/>
    </location>
</feature>
<dbReference type="AlphaFoldDB" id="A0A5M9NX07"/>
<evidence type="ECO:0000256" key="2">
    <source>
        <dbReference type="SAM" id="Phobius"/>
    </source>
</evidence>
<evidence type="ECO:0000313" key="4">
    <source>
        <dbReference type="Proteomes" id="UP000322521"/>
    </source>
</evidence>
<keyword evidence="2" id="KW-0812">Transmembrane</keyword>
<proteinExistence type="predicted"/>
<organism evidence="3 4">
    <name type="scientific">Vibrio gigantis</name>
    <dbReference type="NCBI Taxonomy" id="296199"/>
    <lineage>
        <taxon>Bacteria</taxon>
        <taxon>Pseudomonadati</taxon>
        <taxon>Pseudomonadota</taxon>
        <taxon>Gammaproteobacteria</taxon>
        <taxon>Vibrionales</taxon>
        <taxon>Vibrionaceae</taxon>
        <taxon>Vibrio</taxon>
    </lineage>
</organism>
<evidence type="ECO:0000313" key="3">
    <source>
        <dbReference type="EMBL" id="KAA8675594.1"/>
    </source>
</evidence>
<evidence type="ECO:0000256" key="1">
    <source>
        <dbReference type="SAM" id="Coils"/>
    </source>
</evidence>
<name>A0A5M9NX07_9VIBR</name>
<dbReference type="Pfam" id="PF03743">
    <property type="entry name" value="TrbI"/>
    <property type="match status" value="1"/>
</dbReference>
<accession>A0A5M9NX07</accession>
<comment type="caution">
    <text evidence="3">The sequence shown here is derived from an EMBL/GenBank/DDBJ whole genome shotgun (WGS) entry which is preliminary data.</text>
</comment>
<dbReference type="EMBL" id="VXJS01000007">
    <property type="protein sequence ID" value="KAA8675594.1"/>
    <property type="molecule type" value="Genomic_DNA"/>
</dbReference>
<keyword evidence="2" id="KW-0472">Membrane</keyword>
<keyword evidence="1" id="KW-0175">Coiled coil</keyword>
<gene>
    <name evidence="3" type="ORF">F4W18_13285</name>
</gene>
<dbReference type="CDD" id="cd16430">
    <property type="entry name" value="TraB"/>
    <property type="match status" value="1"/>
</dbReference>
<feature type="coiled-coil region" evidence="1">
    <location>
        <begin position="87"/>
        <end position="114"/>
    </location>
</feature>
<dbReference type="InterPro" id="IPR005498">
    <property type="entry name" value="T4SS_VirB10/TraB/TrbI"/>
</dbReference>
<sequence length="452" mass="49401">MKINFKELWETNKNFRYGVIGVCIVPAAYVAMQFIHPGKIQRPNADANKIEKVFMPSSTRTQLEREDVDGVRDALVEISAIDKKSSARNDNYQYDQLKQEVDGLRQKMADQDAEIAEWKSGKRQLERTNYDPNQIRQGRQVVVDRHGNATEITVDANGVPNQQVSQLRSSPPPALAGIRSVDEGNDAILLQDGRVKTLVEANQLVDEDEMSEAQKREALNQKEMELAAALKNYQQKPEQKGYSISLPTTSLVTGTLLSGMQAPTSIGSAREPLPAVMRIKTDALLPNGYRADLRDCQALLSGIGQLSDRRAYMRLEKVVCIDEDGLTAEAAAQGFATGSDGQAGIPGTLVARNGEVLKGSMWAGFFSGLAQGIAPSRVPGVDINSDGTGFQTPDLGTLGTSAVLQGGASSLDRISEYYVKMLEEIWPTVDVPAMQEVTFLLQAPLKLTFKEI</sequence>
<protein>
    <recommendedName>
        <fullName evidence="5">Conjugal transfer protein TraB</fullName>
    </recommendedName>
</protein>